<dbReference type="RefSeq" id="WP_328708540.1">
    <property type="nucleotide sequence ID" value="NZ_CP108085.1"/>
</dbReference>
<dbReference type="Proteomes" id="UP001432011">
    <property type="component" value="Chromosome"/>
</dbReference>
<name>A0ABZ1SLH2_9ACTN</name>
<accession>A0ABZ1SLH2</accession>
<proteinExistence type="predicted"/>
<dbReference type="InterPro" id="IPR046537">
    <property type="entry name" value="DUF6602"/>
</dbReference>
<organism evidence="2 3">
    <name type="scientific">Microbispora hainanensis</name>
    <dbReference type="NCBI Taxonomy" id="568844"/>
    <lineage>
        <taxon>Bacteria</taxon>
        <taxon>Bacillati</taxon>
        <taxon>Actinomycetota</taxon>
        <taxon>Actinomycetes</taxon>
        <taxon>Streptosporangiales</taxon>
        <taxon>Streptosporangiaceae</taxon>
        <taxon>Microbispora</taxon>
    </lineage>
</organism>
<sequence length="290" mass="32219">MEARIQLQQEVSPVPVSPIQGVVRQWEDRLRISLRENQSKFAHKGDRGDGNEVAFREFLRANLPPSYRIGHGEVVDYTGGRSSQVDVVIADEEQPFHVGHEPQLLIIEGVAAAAEVKTKLTTAELQDCISKGRKFKALNAVLGKTTLLAPPTVREQRNSDIIRYYVKRPYFIFAYSSSVRKETLLRTLAKSEAEGEVPPIDAVFILDKGAAVNLWDGNGAFGLFDGDTGESKGGWMWMDDPAFALTWLLFWLNTSMPRFAIRSSPLMAYLLPGTRWLPHPADGAGPPSQV</sequence>
<keyword evidence="3" id="KW-1185">Reference proteome</keyword>
<evidence type="ECO:0000259" key="1">
    <source>
        <dbReference type="Pfam" id="PF20247"/>
    </source>
</evidence>
<dbReference type="CDD" id="cd21173">
    <property type="entry name" value="NucC-like"/>
    <property type="match status" value="1"/>
</dbReference>
<dbReference type="Pfam" id="PF20247">
    <property type="entry name" value="DUF6602"/>
    <property type="match status" value="1"/>
</dbReference>
<gene>
    <name evidence="2" type="ORF">OG913_24955</name>
</gene>
<protein>
    <recommendedName>
        <fullName evidence="1">DUF6602 domain-containing protein</fullName>
    </recommendedName>
</protein>
<reference evidence="2" key="1">
    <citation type="submission" date="2022-10" db="EMBL/GenBank/DDBJ databases">
        <title>The complete genomes of actinobacterial strains from the NBC collection.</title>
        <authorList>
            <person name="Joergensen T.S."/>
            <person name="Alvarez Arevalo M."/>
            <person name="Sterndorff E.B."/>
            <person name="Faurdal D."/>
            <person name="Vuksanovic O."/>
            <person name="Mourched A.-S."/>
            <person name="Charusanti P."/>
            <person name="Shaw S."/>
            <person name="Blin K."/>
            <person name="Weber T."/>
        </authorList>
    </citation>
    <scope>NUCLEOTIDE SEQUENCE</scope>
    <source>
        <strain evidence="2">NBC_00254</strain>
    </source>
</reference>
<evidence type="ECO:0000313" key="3">
    <source>
        <dbReference type="Proteomes" id="UP001432011"/>
    </source>
</evidence>
<evidence type="ECO:0000313" key="2">
    <source>
        <dbReference type="EMBL" id="WUP72665.1"/>
    </source>
</evidence>
<dbReference type="EMBL" id="CP108085">
    <property type="protein sequence ID" value="WUP72665.1"/>
    <property type="molecule type" value="Genomic_DNA"/>
</dbReference>
<feature type="domain" description="DUF6602" evidence="1">
    <location>
        <begin position="36"/>
        <end position="138"/>
    </location>
</feature>